<evidence type="ECO:0000256" key="1">
    <source>
        <dbReference type="ARBA" id="ARBA00004123"/>
    </source>
</evidence>
<dbReference type="EMBL" id="CAJOBZ010000068">
    <property type="protein sequence ID" value="CAF4943755.1"/>
    <property type="molecule type" value="Genomic_DNA"/>
</dbReference>
<dbReference type="PANTHER" id="PTHR24388:SF54">
    <property type="entry name" value="PROTEIN ESCARGOT"/>
    <property type="match status" value="1"/>
</dbReference>
<dbReference type="SUPFAM" id="SSF57667">
    <property type="entry name" value="beta-beta-alpha zinc fingers"/>
    <property type="match status" value="2"/>
</dbReference>
<feature type="domain" description="C2H2-type" evidence="10">
    <location>
        <begin position="432"/>
        <end position="460"/>
    </location>
</feature>
<feature type="domain" description="C2H2-type" evidence="10">
    <location>
        <begin position="154"/>
        <end position="182"/>
    </location>
</feature>
<dbReference type="InterPro" id="IPR013087">
    <property type="entry name" value="Znf_C2H2_type"/>
</dbReference>
<evidence type="ECO:0000259" key="10">
    <source>
        <dbReference type="PROSITE" id="PS50157"/>
    </source>
</evidence>
<dbReference type="PROSITE" id="PS50157">
    <property type="entry name" value="ZINC_FINGER_C2H2_2"/>
    <property type="match status" value="6"/>
</dbReference>
<dbReference type="InterPro" id="IPR050527">
    <property type="entry name" value="Snail/Krueppel_Znf"/>
</dbReference>
<feature type="domain" description="C2H2-type" evidence="10">
    <location>
        <begin position="259"/>
        <end position="283"/>
    </location>
</feature>
<keyword evidence="6" id="KW-0238">DNA-binding</keyword>
<dbReference type="GO" id="GO:0005634">
    <property type="term" value="C:nucleus"/>
    <property type="evidence" value="ECO:0007669"/>
    <property type="project" value="UniProtKB-SubCell"/>
</dbReference>
<dbReference type="GO" id="GO:0000978">
    <property type="term" value="F:RNA polymerase II cis-regulatory region sequence-specific DNA binding"/>
    <property type="evidence" value="ECO:0007669"/>
    <property type="project" value="TreeGrafter"/>
</dbReference>
<evidence type="ECO:0000256" key="8">
    <source>
        <dbReference type="ARBA" id="ARBA00037948"/>
    </source>
</evidence>
<evidence type="ECO:0000313" key="11">
    <source>
        <dbReference type="EMBL" id="CAF4943755.1"/>
    </source>
</evidence>
<dbReference type="GO" id="GO:0008270">
    <property type="term" value="F:zinc ion binding"/>
    <property type="evidence" value="ECO:0007669"/>
    <property type="project" value="UniProtKB-KW"/>
</dbReference>
<dbReference type="GO" id="GO:0000981">
    <property type="term" value="F:DNA-binding transcription factor activity, RNA polymerase II-specific"/>
    <property type="evidence" value="ECO:0007669"/>
    <property type="project" value="TreeGrafter"/>
</dbReference>
<keyword evidence="12" id="KW-1185">Reference proteome</keyword>
<sequence length="551" mass="64521">MSLCYNGYNESPNTSGPEVTISGANCIQENSFSFDKIAQVCLERINMSKYVKSLEANIETSNNDIPNAENLDNLAEFTRNCSVRLVRNDLNALRDLLFKNLHNLKCDICDKVYTSEKKLKKHKENKHLLVHDEKSLKRVSFSDKVIVHEINEYHRCRKCSKIFELYSTLKVHMRREHKKRKCYICYYCTKKFVDRMFFKVHIKLHCDVCGCFMANKHKLMEHKHNVCKMVQEYKCKRCEDIYYSLLALQDHMSSHGTAFVCDICKEQFESKCRLAYHIKFLHSKCLMDLYTFNLGRYQCNFCHESAVEQDIIEKHVLHLTELNKSLSQSKFTCDCCKAIFLSEAKLFKHKLTHYLDLPEKGTNCKSKIEFKFKVGDPLPDHFKPEVVLNRIQIPEKVADEPLDYIEIPNGLDVDLKKALIDPISKKTLLSKYQCTICTRYLSNSYGLKRHMARVHKDTVQNYTDDLKCYTCEEVFAWPSLLHTHNCIRNNIPDPPFSDARPEIELQESDDYFEIPPPIVELTVYEECVIRPEKMCNSGSYKIVMEEVPIEF</sequence>
<evidence type="ECO:0000256" key="5">
    <source>
        <dbReference type="ARBA" id="ARBA00022833"/>
    </source>
</evidence>
<dbReference type="SMART" id="SM00355">
    <property type="entry name" value="ZnF_C2H2"/>
    <property type="match status" value="8"/>
</dbReference>
<keyword evidence="2" id="KW-0479">Metal-binding</keyword>
<evidence type="ECO:0000256" key="9">
    <source>
        <dbReference type="PROSITE-ProRule" id="PRU00042"/>
    </source>
</evidence>
<proteinExistence type="inferred from homology"/>
<keyword evidence="4 9" id="KW-0863">Zinc-finger</keyword>
<comment type="subcellular location">
    <subcellularLocation>
        <location evidence="1">Nucleus</location>
    </subcellularLocation>
</comment>
<comment type="caution">
    <text evidence="11">The sequence shown here is derived from an EMBL/GenBank/DDBJ whole genome shotgun (WGS) entry which is preliminary data.</text>
</comment>
<dbReference type="Proteomes" id="UP000663880">
    <property type="component" value="Unassembled WGS sequence"/>
</dbReference>
<gene>
    <name evidence="11" type="ORF">PMACD_LOCUS14974</name>
</gene>
<reference evidence="11" key="1">
    <citation type="submission" date="2021-02" db="EMBL/GenBank/DDBJ databases">
        <authorList>
            <person name="Steward A R."/>
        </authorList>
    </citation>
    <scope>NUCLEOTIDE SEQUENCE</scope>
</reference>
<accession>A0A821XDB2</accession>
<dbReference type="Gene3D" id="3.30.160.60">
    <property type="entry name" value="Classic Zinc Finger"/>
    <property type="match status" value="3"/>
</dbReference>
<dbReference type="OrthoDB" id="6414306at2759"/>
<keyword evidence="5" id="KW-0862">Zinc</keyword>
<evidence type="ECO:0000256" key="3">
    <source>
        <dbReference type="ARBA" id="ARBA00022737"/>
    </source>
</evidence>
<evidence type="ECO:0000256" key="2">
    <source>
        <dbReference type="ARBA" id="ARBA00022723"/>
    </source>
</evidence>
<feature type="domain" description="C2H2-type" evidence="10">
    <location>
        <begin position="104"/>
        <end position="127"/>
    </location>
</feature>
<evidence type="ECO:0000256" key="6">
    <source>
        <dbReference type="ARBA" id="ARBA00023125"/>
    </source>
</evidence>
<dbReference type="PROSITE" id="PS00028">
    <property type="entry name" value="ZINC_FINGER_C2H2_1"/>
    <property type="match status" value="7"/>
</dbReference>
<comment type="similarity">
    <text evidence="8">Belongs to the snail C2H2-type zinc-finger protein family.</text>
</comment>
<evidence type="ECO:0000256" key="7">
    <source>
        <dbReference type="ARBA" id="ARBA00023242"/>
    </source>
</evidence>
<name>A0A821XDB2_9NEOP</name>
<dbReference type="Pfam" id="PF00096">
    <property type="entry name" value="zf-C2H2"/>
    <property type="match status" value="1"/>
</dbReference>
<evidence type="ECO:0000256" key="4">
    <source>
        <dbReference type="ARBA" id="ARBA00022771"/>
    </source>
</evidence>
<organism evidence="11 12">
    <name type="scientific">Pieris macdunnoughi</name>
    <dbReference type="NCBI Taxonomy" id="345717"/>
    <lineage>
        <taxon>Eukaryota</taxon>
        <taxon>Metazoa</taxon>
        <taxon>Ecdysozoa</taxon>
        <taxon>Arthropoda</taxon>
        <taxon>Hexapoda</taxon>
        <taxon>Insecta</taxon>
        <taxon>Pterygota</taxon>
        <taxon>Neoptera</taxon>
        <taxon>Endopterygota</taxon>
        <taxon>Lepidoptera</taxon>
        <taxon>Glossata</taxon>
        <taxon>Ditrysia</taxon>
        <taxon>Papilionoidea</taxon>
        <taxon>Pieridae</taxon>
        <taxon>Pierinae</taxon>
        <taxon>Pieris</taxon>
    </lineage>
</organism>
<keyword evidence="3" id="KW-0677">Repeat</keyword>
<dbReference type="AlphaFoldDB" id="A0A821XDB2"/>
<keyword evidence="7" id="KW-0539">Nucleus</keyword>
<dbReference type="InterPro" id="IPR036236">
    <property type="entry name" value="Znf_C2H2_sf"/>
</dbReference>
<feature type="domain" description="C2H2-type" evidence="10">
    <location>
        <begin position="331"/>
        <end position="358"/>
    </location>
</feature>
<evidence type="ECO:0000313" key="12">
    <source>
        <dbReference type="Proteomes" id="UP000663880"/>
    </source>
</evidence>
<dbReference type="Pfam" id="PF13894">
    <property type="entry name" value="zf-C2H2_4"/>
    <property type="match status" value="1"/>
</dbReference>
<dbReference type="PANTHER" id="PTHR24388">
    <property type="entry name" value="ZINC FINGER PROTEIN"/>
    <property type="match status" value="1"/>
</dbReference>
<feature type="domain" description="C2H2-type" evidence="10">
    <location>
        <begin position="183"/>
        <end position="205"/>
    </location>
</feature>
<protein>
    <recommendedName>
        <fullName evidence="10">C2H2-type domain-containing protein</fullName>
    </recommendedName>
</protein>